<keyword evidence="8 9" id="KW-0788">Thiol protease</keyword>
<feature type="active site" evidence="9">
    <location>
        <position position="165"/>
    </location>
</feature>
<dbReference type="NCBIfam" id="NF009676">
    <property type="entry name" value="PRK13197.1"/>
    <property type="match status" value="1"/>
</dbReference>
<evidence type="ECO:0000256" key="10">
    <source>
        <dbReference type="PROSITE-ProRule" id="PRU10077"/>
    </source>
</evidence>
<comment type="caution">
    <text evidence="11">The sequence shown here is derived from an EMBL/GenBank/DDBJ whole genome shotgun (WGS) entry which is preliminary data.</text>
</comment>
<evidence type="ECO:0000256" key="2">
    <source>
        <dbReference type="ARBA" id="ARBA00002280"/>
    </source>
</evidence>
<dbReference type="PIRSF" id="PIRSF015592">
    <property type="entry name" value="Prld-crbxl_pptds"/>
    <property type="match status" value="1"/>
</dbReference>
<sequence length="201" mass="21342">MKILVTGFDPFGGETTNPAIEAVKQLPDKIAGADIVKLEVPTEFNRCAEVVRAAILAEQPNVVLSIGQAGRRAALTPELVAINLNDGRIPDNAGQQPVDQPIQPAGAAAYFTQLPIKAMVRAIQTAGLPGQVSTTAGTYVCNHLMYQVQYLRATEFPALRAGFMHIPFLPSQVTDKPNMPSLSLVDDVRGITAAIAAIVAE</sequence>
<keyword evidence="7 9" id="KW-0378">Hydrolase</keyword>
<accession>A0A0R1H0K5</accession>
<evidence type="ECO:0000313" key="11">
    <source>
        <dbReference type="EMBL" id="KRK37236.1"/>
    </source>
</evidence>
<dbReference type="NCBIfam" id="TIGR00504">
    <property type="entry name" value="pyro_pdase"/>
    <property type="match status" value="1"/>
</dbReference>
<name>A0A0R1H0K5_9LACO</name>
<dbReference type="PRINTS" id="PR00706">
    <property type="entry name" value="PYROGLUPTASE"/>
</dbReference>
<keyword evidence="12" id="KW-1185">Reference proteome</keyword>
<dbReference type="PANTHER" id="PTHR23402">
    <property type="entry name" value="PROTEASE FAMILY C15 PYROGLUTAMYL-PEPTIDASE I-RELATED"/>
    <property type="match status" value="1"/>
</dbReference>
<gene>
    <name evidence="9" type="primary">pcp</name>
    <name evidence="11" type="ORF">FD07_GL000293</name>
</gene>
<feature type="active site" evidence="9 10">
    <location>
        <position position="141"/>
    </location>
</feature>
<reference evidence="11 12" key="1">
    <citation type="journal article" date="2015" name="Genome Announc.">
        <title>Expanding the biotechnology potential of lactobacilli through comparative genomics of 213 strains and associated genera.</title>
        <authorList>
            <person name="Sun Z."/>
            <person name="Harris H.M."/>
            <person name="McCann A."/>
            <person name="Guo C."/>
            <person name="Argimon S."/>
            <person name="Zhang W."/>
            <person name="Yang X."/>
            <person name="Jeffery I.B."/>
            <person name="Cooney J.C."/>
            <person name="Kagawa T.F."/>
            <person name="Liu W."/>
            <person name="Song Y."/>
            <person name="Salvetti E."/>
            <person name="Wrobel A."/>
            <person name="Rasinkangas P."/>
            <person name="Parkhill J."/>
            <person name="Rea M.C."/>
            <person name="O'Sullivan O."/>
            <person name="Ritari J."/>
            <person name="Douillard F.P."/>
            <person name="Paul Ross R."/>
            <person name="Yang R."/>
            <person name="Briner A.E."/>
            <person name="Felis G.E."/>
            <person name="de Vos W.M."/>
            <person name="Barrangou R."/>
            <person name="Klaenhammer T.R."/>
            <person name="Caufield P.W."/>
            <person name="Cui Y."/>
            <person name="Zhang H."/>
            <person name="O'Toole P.W."/>
        </authorList>
    </citation>
    <scope>NUCLEOTIDE SEQUENCE [LARGE SCALE GENOMIC DNA]</scope>
    <source>
        <strain evidence="11 12">ATCC 53295</strain>
    </source>
</reference>
<dbReference type="InterPro" id="IPR029762">
    <property type="entry name" value="PGP-I_bact-type"/>
</dbReference>
<dbReference type="FunFam" id="3.40.630.20:FF:000001">
    <property type="entry name" value="Pyrrolidone-carboxylate peptidase"/>
    <property type="match status" value="1"/>
</dbReference>
<dbReference type="GO" id="GO:0006508">
    <property type="term" value="P:proteolysis"/>
    <property type="evidence" value="ECO:0007669"/>
    <property type="project" value="UniProtKB-KW"/>
</dbReference>
<dbReference type="EMBL" id="AZCZ01000012">
    <property type="protein sequence ID" value="KRK37236.1"/>
    <property type="molecule type" value="Genomic_DNA"/>
</dbReference>
<dbReference type="Proteomes" id="UP000051176">
    <property type="component" value="Unassembled WGS sequence"/>
</dbReference>
<dbReference type="RefSeq" id="WP_020089333.1">
    <property type="nucleotide sequence ID" value="NZ_AZCZ01000012.1"/>
</dbReference>
<dbReference type="EC" id="3.4.19.3" evidence="9"/>
<comment type="function">
    <text evidence="2 9">Removes 5-oxoproline from various penultimate amino acid residues except L-proline.</text>
</comment>
<dbReference type="GO" id="GO:0016920">
    <property type="term" value="F:pyroglutamyl-peptidase activity"/>
    <property type="evidence" value="ECO:0007669"/>
    <property type="project" value="UniProtKB-UniRule"/>
</dbReference>
<dbReference type="eggNOG" id="COG2039">
    <property type="taxonomic scope" value="Bacteria"/>
</dbReference>
<dbReference type="InterPro" id="IPR033694">
    <property type="entry name" value="PGPEP1_Cys_AS"/>
</dbReference>
<proteinExistence type="inferred from homology"/>
<dbReference type="PATRIC" id="fig|1267003.4.peg.311"/>
<dbReference type="AlphaFoldDB" id="A0A0R1H0K5"/>
<feature type="active site" evidence="9">
    <location>
        <position position="78"/>
    </location>
</feature>
<comment type="subunit">
    <text evidence="9">Homotetramer.</text>
</comment>
<evidence type="ECO:0000256" key="8">
    <source>
        <dbReference type="ARBA" id="ARBA00022807"/>
    </source>
</evidence>
<dbReference type="InterPro" id="IPR036440">
    <property type="entry name" value="Peptidase_C15-like_sf"/>
</dbReference>
<keyword evidence="6 9" id="KW-0645">Protease</keyword>
<dbReference type="GO" id="GO:0005829">
    <property type="term" value="C:cytosol"/>
    <property type="evidence" value="ECO:0007669"/>
    <property type="project" value="InterPro"/>
</dbReference>
<organism evidence="11 12">
    <name type="scientific">Levilactobacillus parabrevis ATCC 53295</name>
    <dbReference type="NCBI Taxonomy" id="1267003"/>
    <lineage>
        <taxon>Bacteria</taxon>
        <taxon>Bacillati</taxon>
        <taxon>Bacillota</taxon>
        <taxon>Bacilli</taxon>
        <taxon>Lactobacillales</taxon>
        <taxon>Lactobacillaceae</taxon>
        <taxon>Levilactobacillus</taxon>
    </lineage>
</organism>
<evidence type="ECO:0000256" key="5">
    <source>
        <dbReference type="ARBA" id="ARBA00022490"/>
    </source>
</evidence>
<protein>
    <recommendedName>
        <fullName evidence="9">Pyrrolidone-carboxylate peptidase</fullName>
        <ecNumber evidence="9">3.4.19.3</ecNumber>
    </recommendedName>
    <alternativeName>
        <fullName evidence="9">5-oxoprolyl-peptidase</fullName>
    </alternativeName>
    <alternativeName>
        <fullName evidence="9">Pyroglutamyl-peptidase I</fullName>
        <shortName evidence="9">PGP-I</shortName>
        <shortName evidence="9">Pyrase</shortName>
    </alternativeName>
</protein>
<evidence type="ECO:0000256" key="6">
    <source>
        <dbReference type="ARBA" id="ARBA00022670"/>
    </source>
</evidence>
<dbReference type="InterPro" id="IPR016125">
    <property type="entry name" value="Peptidase_C15-like"/>
</dbReference>
<evidence type="ECO:0000313" key="12">
    <source>
        <dbReference type="Proteomes" id="UP000051176"/>
    </source>
</evidence>
<dbReference type="Pfam" id="PF01470">
    <property type="entry name" value="Peptidase_C15"/>
    <property type="match status" value="1"/>
</dbReference>
<keyword evidence="5 9" id="KW-0963">Cytoplasm</keyword>
<dbReference type="Gene3D" id="3.40.630.20">
    <property type="entry name" value="Peptidase C15, pyroglutamyl peptidase I-like"/>
    <property type="match status" value="1"/>
</dbReference>
<dbReference type="OrthoDB" id="9779738at2"/>
<evidence type="ECO:0000256" key="3">
    <source>
        <dbReference type="ARBA" id="ARBA00004496"/>
    </source>
</evidence>
<evidence type="ECO:0000256" key="9">
    <source>
        <dbReference type="HAMAP-Rule" id="MF_00417"/>
    </source>
</evidence>
<dbReference type="InterPro" id="IPR000816">
    <property type="entry name" value="Peptidase_C15"/>
</dbReference>
<comment type="subcellular location">
    <subcellularLocation>
        <location evidence="3 9">Cytoplasm</location>
    </subcellularLocation>
</comment>
<dbReference type="PROSITE" id="PS01334">
    <property type="entry name" value="PYRASE_CYS"/>
    <property type="match status" value="1"/>
</dbReference>
<dbReference type="CDD" id="cd00501">
    <property type="entry name" value="Peptidase_C15"/>
    <property type="match status" value="1"/>
</dbReference>
<comment type="similarity">
    <text evidence="4 9">Belongs to the peptidase C15 family.</text>
</comment>
<comment type="catalytic activity">
    <reaction evidence="1 9 10">
        <text>Release of an N-terminal pyroglutamyl group from a polypeptide, the second amino acid generally not being Pro.</text>
        <dbReference type="EC" id="3.4.19.3"/>
    </reaction>
</comment>
<dbReference type="STRING" id="357278.IV61_GL000300"/>
<dbReference type="SUPFAM" id="SSF53182">
    <property type="entry name" value="Pyrrolidone carboxyl peptidase (pyroglutamate aminopeptidase)"/>
    <property type="match status" value="1"/>
</dbReference>
<evidence type="ECO:0000256" key="4">
    <source>
        <dbReference type="ARBA" id="ARBA00006641"/>
    </source>
</evidence>
<dbReference type="PANTHER" id="PTHR23402:SF1">
    <property type="entry name" value="PYROGLUTAMYL-PEPTIDASE I"/>
    <property type="match status" value="1"/>
</dbReference>
<evidence type="ECO:0000256" key="1">
    <source>
        <dbReference type="ARBA" id="ARBA00001770"/>
    </source>
</evidence>
<evidence type="ECO:0000256" key="7">
    <source>
        <dbReference type="ARBA" id="ARBA00022801"/>
    </source>
</evidence>
<dbReference type="HAMAP" id="MF_00417">
    <property type="entry name" value="Pyrrolid_peptidase"/>
    <property type="match status" value="1"/>
</dbReference>